<protein>
    <submittedName>
        <fullName evidence="1">Uncharacterized protein</fullName>
    </submittedName>
</protein>
<proteinExistence type="predicted"/>
<reference evidence="1" key="1">
    <citation type="journal article" date="2015" name="Nature">
        <title>Complex archaea that bridge the gap between prokaryotes and eukaryotes.</title>
        <authorList>
            <person name="Spang A."/>
            <person name="Saw J.H."/>
            <person name="Jorgensen S.L."/>
            <person name="Zaremba-Niedzwiedzka K."/>
            <person name="Martijn J."/>
            <person name="Lind A.E."/>
            <person name="van Eijk R."/>
            <person name="Schleper C."/>
            <person name="Guy L."/>
            <person name="Ettema T.J."/>
        </authorList>
    </citation>
    <scope>NUCLEOTIDE SEQUENCE</scope>
</reference>
<name>A0A0F9JTE6_9ZZZZ</name>
<dbReference type="EMBL" id="LAZR01009379">
    <property type="protein sequence ID" value="KKM72963.1"/>
    <property type="molecule type" value="Genomic_DNA"/>
</dbReference>
<sequence length="77" mass="9017">MHHYDGGCGRCGKHKGEFLGRLPYPILAFREEIVREKFAYLLKPGRTFMMGGSSLHLCDKCWEKWESPVRVNWRECA</sequence>
<accession>A0A0F9JTE6</accession>
<dbReference type="AlphaFoldDB" id="A0A0F9JTE6"/>
<gene>
    <name evidence="1" type="ORF">LCGC14_1415310</name>
</gene>
<organism evidence="1">
    <name type="scientific">marine sediment metagenome</name>
    <dbReference type="NCBI Taxonomy" id="412755"/>
    <lineage>
        <taxon>unclassified sequences</taxon>
        <taxon>metagenomes</taxon>
        <taxon>ecological metagenomes</taxon>
    </lineage>
</organism>
<evidence type="ECO:0000313" key="1">
    <source>
        <dbReference type="EMBL" id="KKM72963.1"/>
    </source>
</evidence>
<comment type="caution">
    <text evidence="1">The sequence shown here is derived from an EMBL/GenBank/DDBJ whole genome shotgun (WGS) entry which is preliminary data.</text>
</comment>